<organism evidence="2">
    <name type="scientific">marine metagenome</name>
    <dbReference type="NCBI Taxonomy" id="408172"/>
    <lineage>
        <taxon>unclassified sequences</taxon>
        <taxon>metagenomes</taxon>
        <taxon>ecological metagenomes</taxon>
    </lineage>
</organism>
<name>A0A382VM55_9ZZZZ</name>
<gene>
    <name evidence="2" type="ORF">METZ01_LOCUS400480</name>
</gene>
<evidence type="ECO:0000256" key="1">
    <source>
        <dbReference type="SAM" id="Phobius"/>
    </source>
</evidence>
<keyword evidence="1" id="KW-0812">Transmembrane</keyword>
<keyword evidence="1" id="KW-1133">Transmembrane helix</keyword>
<feature type="transmembrane region" description="Helical" evidence="1">
    <location>
        <begin position="32"/>
        <end position="50"/>
    </location>
</feature>
<protein>
    <submittedName>
        <fullName evidence="2">Uncharacterized protein</fullName>
    </submittedName>
</protein>
<accession>A0A382VM55</accession>
<keyword evidence="1" id="KW-0472">Membrane</keyword>
<evidence type="ECO:0000313" key="2">
    <source>
        <dbReference type="EMBL" id="SVD47626.1"/>
    </source>
</evidence>
<dbReference type="AlphaFoldDB" id="A0A382VM55"/>
<reference evidence="2" key="1">
    <citation type="submission" date="2018-05" db="EMBL/GenBank/DDBJ databases">
        <authorList>
            <person name="Lanie J.A."/>
            <person name="Ng W.-L."/>
            <person name="Kazmierczak K.M."/>
            <person name="Andrzejewski T.M."/>
            <person name="Davidsen T.M."/>
            <person name="Wayne K.J."/>
            <person name="Tettelin H."/>
            <person name="Glass J.I."/>
            <person name="Rusch D."/>
            <person name="Podicherti R."/>
            <person name="Tsui H.-C.T."/>
            <person name="Winkler M.E."/>
        </authorList>
    </citation>
    <scope>NUCLEOTIDE SEQUENCE</scope>
</reference>
<sequence>MQTEALQPQEQISESLESTEVKDSKFSLDGNLLLQLGFLGALSAFLMYLFSCAC</sequence>
<feature type="non-terminal residue" evidence="2">
    <location>
        <position position="54"/>
    </location>
</feature>
<proteinExistence type="predicted"/>
<dbReference type="EMBL" id="UINC01153095">
    <property type="protein sequence ID" value="SVD47626.1"/>
    <property type="molecule type" value="Genomic_DNA"/>
</dbReference>